<reference evidence="2" key="1">
    <citation type="submission" date="2020-08" db="EMBL/GenBank/DDBJ databases">
        <title>Sequencing the genomes of 1000 actinobacteria strains.</title>
        <authorList>
            <person name="Klenk H.-P."/>
        </authorList>
    </citation>
    <scope>NUCLEOTIDE SEQUENCE</scope>
    <source>
        <strain evidence="2">DSM 10695</strain>
    </source>
</reference>
<dbReference type="EMBL" id="JACHMK010000001">
    <property type="protein sequence ID" value="MBB6335244.1"/>
    <property type="molecule type" value="Genomic_DNA"/>
</dbReference>
<dbReference type="InterPro" id="IPR043129">
    <property type="entry name" value="ATPase_NBD"/>
</dbReference>
<dbReference type="PANTHER" id="PTHR30005:SF13">
    <property type="entry name" value="EXOPOLYPHOSPHATASE 2"/>
    <property type="match status" value="1"/>
</dbReference>
<dbReference type="EC" id="3.6.1.40" evidence="2"/>
<gene>
    <name evidence="2" type="ORF">HD592_001809</name>
</gene>
<dbReference type="InterPro" id="IPR050273">
    <property type="entry name" value="GppA/Ppx_hydrolase"/>
</dbReference>
<dbReference type="Proteomes" id="UP000617426">
    <property type="component" value="Unassembled WGS sequence"/>
</dbReference>
<evidence type="ECO:0000313" key="2">
    <source>
        <dbReference type="EMBL" id="MBB6335244.1"/>
    </source>
</evidence>
<name>A0A923E3H4_9ACTO</name>
<comment type="caution">
    <text evidence="2">The sequence shown here is derived from an EMBL/GenBank/DDBJ whole genome shotgun (WGS) entry which is preliminary data.</text>
</comment>
<keyword evidence="2" id="KW-0378">Hydrolase</keyword>
<dbReference type="InterPro" id="IPR003695">
    <property type="entry name" value="Ppx_GppA_N"/>
</dbReference>
<accession>A0A923E3H4</accession>
<dbReference type="PANTHER" id="PTHR30005">
    <property type="entry name" value="EXOPOLYPHOSPHATASE"/>
    <property type="match status" value="1"/>
</dbReference>
<organism evidence="2 3">
    <name type="scientific">Schaalia hyovaginalis</name>
    <dbReference type="NCBI Taxonomy" id="29316"/>
    <lineage>
        <taxon>Bacteria</taxon>
        <taxon>Bacillati</taxon>
        <taxon>Actinomycetota</taxon>
        <taxon>Actinomycetes</taxon>
        <taxon>Actinomycetales</taxon>
        <taxon>Actinomycetaceae</taxon>
        <taxon>Schaalia</taxon>
    </lineage>
</organism>
<dbReference type="GO" id="GO:0008894">
    <property type="term" value="F:guanosine-5'-triphosphate,3'-diphosphate diphosphatase activity"/>
    <property type="evidence" value="ECO:0007669"/>
    <property type="project" value="UniProtKB-EC"/>
</dbReference>
<dbReference type="Gene3D" id="3.30.420.150">
    <property type="entry name" value="Exopolyphosphatase. Domain 2"/>
    <property type="match status" value="1"/>
</dbReference>
<feature type="domain" description="Ppx/GppA phosphatase N-terminal" evidence="1">
    <location>
        <begin position="26"/>
        <end position="293"/>
    </location>
</feature>
<keyword evidence="3" id="KW-1185">Reference proteome</keyword>
<dbReference type="AlphaFoldDB" id="A0A923E3H4"/>
<sequence>MTRVAGIDCGTNSIRLLVADAHRREDGSLGLTDLTRQMRIVRLGQGVDRSGRLDPAAIDRTIDAVVEYERMIHRLGATAVRFVATSATRDAKNRQEFVDAVRAVLGIEPEVVEGTEEAALSFSGAVSALGAGEPVPMLVVDIGGGSTELVLGDSKVRQAISVDMGAVRVTEKFFARCPPEQGIPAEEEERAAAWIDEQLDNAERVVDLDRVATLVGVAGTVTTLTAQALGLSTYQPEKIHGARLDLAQIDEAVRFMIDQPVAVKAALGFMPDGRQDVIAAGALIWSRIVHRVVERAATRGTRITSACTSEHDILDGIAMSIAADRV</sequence>
<dbReference type="GO" id="GO:0004309">
    <property type="term" value="F:exopolyphosphatase activity"/>
    <property type="evidence" value="ECO:0007669"/>
    <property type="project" value="UniProtKB-EC"/>
</dbReference>
<proteinExistence type="predicted"/>
<dbReference type="SUPFAM" id="SSF53067">
    <property type="entry name" value="Actin-like ATPase domain"/>
    <property type="match status" value="2"/>
</dbReference>
<dbReference type="CDD" id="cd24119">
    <property type="entry name" value="ASKHA_NBD_MtPPX2-like"/>
    <property type="match status" value="1"/>
</dbReference>
<dbReference type="Gene3D" id="3.30.420.40">
    <property type="match status" value="1"/>
</dbReference>
<protein>
    <submittedName>
        <fullName evidence="2">Exopolyphosphatase/guanosine-5'-triphosphate, 3'-diphosphate pyrophosphatase</fullName>
        <ecNumber evidence="2">3.6.1.11</ecNumber>
        <ecNumber evidence="2">3.6.1.40</ecNumber>
    </submittedName>
</protein>
<dbReference type="RefSeq" id="WP_184453532.1">
    <property type="nucleotide sequence ID" value="NZ_JACHMK010000001.1"/>
</dbReference>
<dbReference type="Pfam" id="PF02541">
    <property type="entry name" value="Ppx-GppA"/>
    <property type="match status" value="1"/>
</dbReference>
<dbReference type="EC" id="3.6.1.11" evidence="2"/>
<evidence type="ECO:0000313" key="3">
    <source>
        <dbReference type="Proteomes" id="UP000617426"/>
    </source>
</evidence>
<evidence type="ECO:0000259" key="1">
    <source>
        <dbReference type="Pfam" id="PF02541"/>
    </source>
</evidence>